<dbReference type="PANTHER" id="PTHR32123">
    <property type="entry name" value="BICD FAMILY-LIKE CARGO ADAPTER"/>
    <property type="match status" value="1"/>
</dbReference>
<keyword evidence="3" id="KW-1185">Reference proteome</keyword>
<proteinExistence type="predicted"/>
<dbReference type="AlphaFoldDB" id="A0AAV4QHY7"/>
<dbReference type="InterPro" id="IPR051149">
    <property type="entry name" value="Spindly/BICDR_Dynein_Adapter"/>
</dbReference>
<evidence type="ECO:0008006" key="4">
    <source>
        <dbReference type="Google" id="ProtNLM"/>
    </source>
</evidence>
<evidence type="ECO:0000256" key="1">
    <source>
        <dbReference type="ARBA" id="ARBA00023054"/>
    </source>
</evidence>
<evidence type="ECO:0000313" key="2">
    <source>
        <dbReference type="EMBL" id="GIY07956.1"/>
    </source>
</evidence>
<evidence type="ECO:0000313" key="3">
    <source>
        <dbReference type="Proteomes" id="UP001054837"/>
    </source>
</evidence>
<protein>
    <recommendedName>
        <fullName evidence="4">HAP1 N-terminal domain-containing protein</fullName>
    </recommendedName>
</protein>
<gene>
    <name evidence="2" type="ORF">CDAR_56981</name>
</gene>
<organism evidence="2 3">
    <name type="scientific">Caerostris darwini</name>
    <dbReference type="NCBI Taxonomy" id="1538125"/>
    <lineage>
        <taxon>Eukaryota</taxon>
        <taxon>Metazoa</taxon>
        <taxon>Ecdysozoa</taxon>
        <taxon>Arthropoda</taxon>
        <taxon>Chelicerata</taxon>
        <taxon>Arachnida</taxon>
        <taxon>Araneae</taxon>
        <taxon>Araneomorphae</taxon>
        <taxon>Entelegynae</taxon>
        <taxon>Araneoidea</taxon>
        <taxon>Araneidae</taxon>
        <taxon>Caerostris</taxon>
    </lineage>
</organism>
<dbReference type="Proteomes" id="UP001054837">
    <property type="component" value="Unassembled WGS sequence"/>
</dbReference>
<name>A0AAV4QHY7_9ARAC</name>
<sequence>MSACSVTEMQQTSCGSLYGDLEEYLNEVERRAQRTGSDSDDVYTQLAQREKDLVLAAELGKALLEKNEEISRANERLAEEYSHKLEVNFGILTIITIRNVLAFVKIV</sequence>
<reference evidence="2 3" key="1">
    <citation type="submission" date="2021-06" db="EMBL/GenBank/DDBJ databases">
        <title>Caerostris darwini draft genome.</title>
        <authorList>
            <person name="Kono N."/>
            <person name="Arakawa K."/>
        </authorList>
    </citation>
    <scope>NUCLEOTIDE SEQUENCE [LARGE SCALE GENOMIC DNA]</scope>
</reference>
<dbReference type="EMBL" id="BPLQ01004421">
    <property type="protein sequence ID" value="GIY07956.1"/>
    <property type="molecule type" value="Genomic_DNA"/>
</dbReference>
<dbReference type="PANTHER" id="PTHR32123:SF13">
    <property type="entry name" value="BICAUDAL D-RELATED PROTEIN HOMOLOG"/>
    <property type="match status" value="1"/>
</dbReference>
<keyword evidence="1" id="KW-0175">Coiled coil</keyword>
<accession>A0AAV4QHY7</accession>
<comment type="caution">
    <text evidence="2">The sequence shown here is derived from an EMBL/GenBank/DDBJ whole genome shotgun (WGS) entry which is preliminary data.</text>
</comment>